<dbReference type="AlphaFoldDB" id="A0A1I3BJ94"/>
<gene>
    <name evidence="8" type="primary">panC</name>
    <name evidence="9" type="ORF">SAMN04487959_106250</name>
</gene>
<evidence type="ECO:0000256" key="4">
    <source>
        <dbReference type="ARBA" id="ARBA00022655"/>
    </source>
</evidence>
<name>A0A1I3BJ94_9GAMM</name>
<dbReference type="Pfam" id="PF02569">
    <property type="entry name" value="Pantoate_ligase"/>
    <property type="match status" value="1"/>
</dbReference>
<dbReference type="Gene3D" id="3.40.50.620">
    <property type="entry name" value="HUPs"/>
    <property type="match status" value="1"/>
</dbReference>
<dbReference type="EMBL" id="FOPY01000006">
    <property type="protein sequence ID" value="SFH61811.1"/>
    <property type="molecule type" value="Genomic_DNA"/>
</dbReference>
<evidence type="ECO:0000256" key="3">
    <source>
        <dbReference type="ARBA" id="ARBA00022598"/>
    </source>
</evidence>
<protein>
    <recommendedName>
        <fullName evidence="8">Pantothenate synthetase</fullName>
        <shortName evidence="8">PS</shortName>
        <ecNumber evidence="8">6.3.2.1</ecNumber>
    </recommendedName>
    <alternativeName>
        <fullName evidence="8">Pantoate--beta-alanine ligase</fullName>
    </alternativeName>
    <alternativeName>
        <fullName evidence="8">Pantoate-activating enzyme</fullName>
    </alternativeName>
</protein>
<keyword evidence="3 8" id="KW-0436">Ligase</keyword>
<feature type="binding site" evidence="8">
    <location>
        <begin position="32"/>
        <end position="39"/>
    </location>
    <ligand>
        <name>ATP</name>
        <dbReference type="ChEBI" id="CHEBI:30616"/>
    </ligand>
</feature>
<dbReference type="PANTHER" id="PTHR21299">
    <property type="entry name" value="CYTIDYLATE KINASE/PANTOATE-BETA-ALANINE LIGASE"/>
    <property type="match status" value="1"/>
</dbReference>
<feature type="binding site" evidence="8">
    <location>
        <position position="63"/>
    </location>
    <ligand>
        <name>beta-alanine</name>
        <dbReference type="ChEBI" id="CHEBI:57966"/>
    </ligand>
</feature>
<evidence type="ECO:0000256" key="5">
    <source>
        <dbReference type="ARBA" id="ARBA00022741"/>
    </source>
</evidence>
<evidence type="ECO:0000313" key="9">
    <source>
        <dbReference type="EMBL" id="SFH61811.1"/>
    </source>
</evidence>
<accession>A0A1I3BJ94</accession>
<comment type="miscellaneous">
    <text evidence="8">The reaction proceeds by a bi uni uni bi ping pong mechanism.</text>
</comment>
<dbReference type="GO" id="GO:0015940">
    <property type="term" value="P:pantothenate biosynthetic process"/>
    <property type="evidence" value="ECO:0007669"/>
    <property type="project" value="UniProtKB-UniRule"/>
</dbReference>
<comment type="catalytic activity">
    <reaction evidence="7 8">
        <text>(R)-pantoate + beta-alanine + ATP = (R)-pantothenate + AMP + diphosphate + H(+)</text>
        <dbReference type="Rhea" id="RHEA:10912"/>
        <dbReference type="ChEBI" id="CHEBI:15378"/>
        <dbReference type="ChEBI" id="CHEBI:15980"/>
        <dbReference type="ChEBI" id="CHEBI:29032"/>
        <dbReference type="ChEBI" id="CHEBI:30616"/>
        <dbReference type="ChEBI" id="CHEBI:33019"/>
        <dbReference type="ChEBI" id="CHEBI:57966"/>
        <dbReference type="ChEBI" id="CHEBI:456215"/>
        <dbReference type="EC" id="6.3.2.1"/>
    </reaction>
</comment>
<sequence length="285" mass="31169">MSLLMLNDIPSLRHAMQDARRQGKRIGLVPTMGNLHQGHLALVEAARARADVVIATIFVNPLQFGRNEDLDSYPRTLDEDRAALETAGCDLVFTPTSQMLYPNGLDDQTTIRVPHVSEGLCGARRPGHFEGVATIVAMLFNLVQPDIACFGEKDYQQLTVIRKMVADLHLPIEIIGVPTVRADDGLALSSRNGYLNASQRAEAPRLYQVLHEARVALEKGQLPDEVLRGALGQLAHGSLKPDYLELRRADDLGPVTETTRNAVLLGAVHLGSARLIDNLKVTLPL</sequence>
<dbReference type="Gene3D" id="3.30.1300.10">
    <property type="entry name" value="Pantoate-beta-alanine ligase, C-terminal domain"/>
    <property type="match status" value="1"/>
</dbReference>
<dbReference type="SUPFAM" id="SSF52374">
    <property type="entry name" value="Nucleotidylyl transferase"/>
    <property type="match status" value="1"/>
</dbReference>
<evidence type="ECO:0000256" key="7">
    <source>
        <dbReference type="ARBA" id="ARBA00048258"/>
    </source>
</evidence>
<dbReference type="InterPro" id="IPR042176">
    <property type="entry name" value="Pantoate_ligase_C"/>
</dbReference>
<comment type="pathway">
    <text evidence="1 8">Cofactor biosynthesis; (R)-pantothenate biosynthesis; (R)-pantothenate from (R)-pantoate and beta-alanine: step 1/1.</text>
</comment>
<comment type="subcellular location">
    <subcellularLocation>
        <location evidence="8">Cytoplasm</location>
    </subcellularLocation>
</comment>
<keyword evidence="6 8" id="KW-0067">ATP-binding</keyword>
<dbReference type="EC" id="6.3.2.1" evidence="8"/>
<keyword evidence="4 8" id="KW-0566">Pantothenate biosynthesis</keyword>
<evidence type="ECO:0000256" key="8">
    <source>
        <dbReference type="HAMAP-Rule" id="MF_00158"/>
    </source>
</evidence>
<keyword evidence="10" id="KW-1185">Reference proteome</keyword>
<feature type="binding site" evidence="8">
    <location>
        <position position="157"/>
    </location>
    <ligand>
        <name>(R)-pantoate</name>
        <dbReference type="ChEBI" id="CHEBI:15980"/>
    </ligand>
</feature>
<keyword evidence="5 8" id="KW-0547">Nucleotide-binding</keyword>
<dbReference type="InterPro" id="IPR003721">
    <property type="entry name" value="Pantoate_ligase"/>
</dbReference>
<dbReference type="NCBIfam" id="TIGR00018">
    <property type="entry name" value="panC"/>
    <property type="match status" value="1"/>
</dbReference>
<comment type="similarity">
    <text evidence="2 8">Belongs to the pantothenate synthetase family.</text>
</comment>
<feature type="active site" description="Proton donor" evidence="8">
    <location>
        <position position="39"/>
    </location>
</feature>
<dbReference type="GO" id="GO:0004592">
    <property type="term" value="F:pantoate-beta-alanine ligase activity"/>
    <property type="evidence" value="ECO:0007669"/>
    <property type="project" value="UniProtKB-UniRule"/>
</dbReference>
<dbReference type="PANTHER" id="PTHR21299:SF1">
    <property type="entry name" value="PANTOATE--BETA-ALANINE LIGASE"/>
    <property type="match status" value="1"/>
</dbReference>
<reference evidence="9 10" key="1">
    <citation type="submission" date="2016-10" db="EMBL/GenBank/DDBJ databases">
        <authorList>
            <person name="de Groot N.N."/>
        </authorList>
    </citation>
    <scope>NUCLEOTIDE SEQUENCE [LARGE SCALE GENOMIC DNA]</scope>
    <source>
        <strain evidence="9 10">CGMCC 1.6848</strain>
    </source>
</reference>
<dbReference type="CDD" id="cd00560">
    <property type="entry name" value="PanC"/>
    <property type="match status" value="1"/>
</dbReference>
<evidence type="ECO:0000256" key="6">
    <source>
        <dbReference type="ARBA" id="ARBA00022840"/>
    </source>
</evidence>
<feature type="binding site" evidence="8">
    <location>
        <position position="63"/>
    </location>
    <ligand>
        <name>(R)-pantoate</name>
        <dbReference type="ChEBI" id="CHEBI:15980"/>
    </ligand>
</feature>
<evidence type="ECO:0000256" key="2">
    <source>
        <dbReference type="ARBA" id="ARBA00009256"/>
    </source>
</evidence>
<dbReference type="UniPathway" id="UPA00028">
    <property type="reaction ID" value="UER00005"/>
</dbReference>
<dbReference type="HAMAP" id="MF_00158">
    <property type="entry name" value="PanC"/>
    <property type="match status" value="1"/>
</dbReference>
<feature type="binding site" evidence="8">
    <location>
        <begin position="151"/>
        <end position="154"/>
    </location>
    <ligand>
        <name>ATP</name>
        <dbReference type="ChEBI" id="CHEBI:30616"/>
    </ligand>
</feature>
<dbReference type="FunFam" id="3.40.50.620:FF:000013">
    <property type="entry name" value="Pantothenate synthetase"/>
    <property type="match status" value="1"/>
</dbReference>
<keyword evidence="8" id="KW-0963">Cytoplasm</keyword>
<dbReference type="InterPro" id="IPR014729">
    <property type="entry name" value="Rossmann-like_a/b/a_fold"/>
</dbReference>
<dbReference type="GO" id="GO:0005829">
    <property type="term" value="C:cytosol"/>
    <property type="evidence" value="ECO:0007669"/>
    <property type="project" value="TreeGrafter"/>
</dbReference>
<evidence type="ECO:0000256" key="1">
    <source>
        <dbReference type="ARBA" id="ARBA00004990"/>
    </source>
</evidence>
<evidence type="ECO:0000313" key="10">
    <source>
        <dbReference type="Proteomes" id="UP000199040"/>
    </source>
</evidence>
<proteinExistence type="inferred from homology"/>
<organism evidence="9 10">
    <name type="scientific">Modicisalibacter xianhensis</name>
    <dbReference type="NCBI Taxonomy" id="442341"/>
    <lineage>
        <taxon>Bacteria</taxon>
        <taxon>Pseudomonadati</taxon>
        <taxon>Pseudomonadota</taxon>
        <taxon>Gammaproteobacteria</taxon>
        <taxon>Oceanospirillales</taxon>
        <taxon>Halomonadaceae</taxon>
        <taxon>Modicisalibacter</taxon>
    </lineage>
</organism>
<dbReference type="Proteomes" id="UP000199040">
    <property type="component" value="Unassembled WGS sequence"/>
</dbReference>
<dbReference type="STRING" id="442341.SAMN04487959_106250"/>
<feature type="binding site" evidence="8">
    <location>
        <position position="180"/>
    </location>
    <ligand>
        <name>ATP</name>
        <dbReference type="ChEBI" id="CHEBI:30616"/>
    </ligand>
</feature>
<comment type="function">
    <text evidence="8">Catalyzes the condensation of pantoate with beta-alanine in an ATP-dependent reaction via a pantoyl-adenylate intermediate.</text>
</comment>
<feature type="binding site" evidence="8">
    <location>
        <begin position="188"/>
        <end position="191"/>
    </location>
    <ligand>
        <name>ATP</name>
        <dbReference type="ChEBI" id="CHEBI:30616"/>
    </ligand>
</feature>
<dbReference type="GO" id="GO:0005524">
    <property type="term" value="F:ATP binding"/>
    <property type="evidence" value="ECO:0007669"/>
    <property type="project" value="UniProtKB-KW"/>
</dbReference>
<comment type="subunit">
    <text evidence="8">Homodimer.</text>
</comment>